<organism evidence="1 2">
    <name type="scientific">Croceivirga radicis</name>
    <dbReference type="NCBI Taxonomy" id="1929488"/>
    <lineage>
        <taxon>Bacteria</taxon>
        <taxon>Pseudomonadati</taxon>
        <taxon>Bacteroidota</taxon>
        <taxon>Flavobacteriia</taxon>
        <taxon>Flavobacteriales</taxon>
        <taxon>Flavobacteriaceae</taxon>
        <taxon>Croceivirga</taxon>
    </lineage>
</organism>
<name>A0A1V6LU37_9FLAO</name>
<comment type="caution">
    <text evidence="1">The sequence shown here is derived from an EMBL/GenBank/DDBJ whole genome shotgun (WGS) entry which is preliminary data.</text>
</comment>
<dbReference type="AlphaFoldDB" id="A0A1V6LU37"/>
<evidence type="ECO:0000313" key="2">
    <source>
        <dbReference type="Proteomes" id="UP000191680"/>
    </source>
</evidence>
<accession>A0A1V6LU37</accession>
<evidence type="ECO:0000313" key="1">
    <source>
        <dbReference type="EMBL" id="OQD43691.1"/>
    </source>
</evidence>
<proteinExistence type="predicted"/>
<dbReference type="OrthoDB" id="1120195at2"/>
<reference evidence="1 2" key="1">
    <citation type="submission" date="2016-12" db="EMBL/GenBank/DDBJ databases">
        <authorList>
            <person name="Song W.-J."/>
            <person name="Kurnit D.M."/>
        </authorList>
    </citation>
    <scope>NUCLEOTIDE SEQUENCE [LARGE SCALE GENOMIC DNA]</scope>
    <source>
        <strain evidence="1 2">HSG9</strain>
    </source>
</reference>
<dbReference type="RefSeq" id="WP_080318107.1">
    <property type="nucleotide sequence ID" value="NZ_MTBC01000002.1"/>
</dbReference>
<dbReference type="EMBL" id="MTBC01000002">
    <property type="protein sequence ID" value="OQD43691.1"/>
    <property type="molecule type" value="Genomic_DNA"/>
</dbReference>
<keyword evidence="2" id="KW-1185">Reference proteome</keyword>
<gene>
    <name evidence="1" type="ORF">BUL40_03520</name>
</gene>
<protein>
    <submittedName>
        <fullName evidence="1">Uncharacterized protein</fullName>
    </submittedName>
</protein>
<dbReference type="Proteomes" id="UP000191680">
    <property type="component" value="Unassembled WGS sequence"/>
</dbReference>
<sequence>MECPNGIGILEKAIEKNWYTDVVRQLQKDFMLANINIHLDVDLLPEKLSAVLQEKIYVLLMEKYAKFLNLMYVMDIPESELINTKWENVVETSKQTTNLIINRIFNKVAVRKKFAT</sequence>